<dbReference type="PANTHER" id="PTHR37049:SF4">
    <property type="entry name" value="RHODANESE DOMAIN-CONTAINING PROTEIN"/>
    <property type="match status" value="1"/>
</dbReference>
<organism evidence="3 4">
    <name type="scientific">Linnemannia exigua</name>
    <dbReference type="NCBI Taxonomy" id="604196"/>
    <lineage>
        <taxon>Eukaryota</taxon>
        <taxon>Fungi</taxon>
        <taxon>Fungi incertae sedis</taxon>
        <taxon>Mucoromycota</taxon>
        <taxon>Mortierellomycotina</taxon>
        <taxon>Mortierellomycetes</taxon>
        <taxon>Mortierellales</taxon>
        <taxon>Mortierellaceae</taxon>
        <taxon>Linnemannia</taxon>
    </lineage>
</organism>
<keyword evidence="2" id="KW-0812">Transmembrane</keyword>
<evidence type="ECO:0000256" key="1">
    <source>
        <dbReference type="SAM" id="MobiDB-lite"/>
    </source>
</evidence>
<keyword evidence="2" id="KW-1133">Transmembrane helix</keyword>
<proteinExistence type="predicted"/>
<dbReference type="Gene3D" id="3.90.226.10">
    <property type="entry name" value="2-enoyl-CoA Hydratase, Chain A, domain 1"/>
    <property type="match status" value="1"/>
</dbReference>
<evidence type="ECO:0000313" key="4">
    <source>
        <dbReference type="Proteomes" id="UP001194580"/>
    </source>
</evidence>
<feature type="compositionally biased region" description="Basic and acidic residues" evidence="1">
    <location>
        <begin position="769"/>
        <end position="791"/>
    </location>
</feature>
<feature type="region of interest" description="Disordered" evidence="1">
    <location>
        <begin position="48"/>
        <end position="79"/>
    </location>
</feature>
<dbReference type="PANTHER" id="PTHR37049">
    <property type="entry name" value="PEPTIDASE S41 FAMILY PROTEIN"/>
    <property type="match status" value="1"/>
</dbReference>
<evidence type="ECO:0000256" key="2">
    <source>
        <dbReference type="SAM" id="Phobius"/>
    </source>
</evidence>
<accession>A0AAD4H5Q6</accession>
<feature type="compositionally biased region" description="Pro residues" evidence="1">
    <location>
        <begin position="60"/>
        <end position="71"/>
    </location>
</feature>
<dbReference type="InterPro" id="IPR029045">
    <property type="entry name" value="ClpP/crotonase-like_dom_sf"/>
</dbReference>
<gene>
    <name evidence="3" type="ORF">BGZ95_010810</name>
</gene>
<protein>
    <recommendedName>
        <fullName evidence="5">Tail specific protease domain-containing protein</fullName>
    </recommendedName>
</protein>
<feature type="compositionally biased region" description="Acidic residues" evidence="1">
    <location>
        <begin position="741"/>
        <end position="768"/>
    </location>
</feature>
<keyword evidence="2" id="KW-0472">Membrane</keyword>
<dbReference type="AlphaFoldDB" id="A0AAD4H5Q6"/>
<dbReference type="SUPFAM" id="SSF52096">
    <property type="entry name" value="ClpP/crotonase"/>
    <property type="match status" value="1"/>
</dbReference>
<sequence>MAKPQYVQQKRSLISLILNVTQLAMICGPALLLMTAPTVTVARTMETKRLPRSYTDPNVPLGPPPPPPLPPLSTSVDTASASSPARRFDYCAMAAEEANANNGIVPYKAARGCYEMFEFDPLIRDQTVKSVRANLESFYVFYDIAKSPPNMENSDLKPVDLSASLIALGNTTFRDDYSFHAALASQISQLQDPHTTYKSMCYQQFLFIQPISTYGVYEDGRNQVKVATVLNKLDPRLTTSLVDCEVTQIDGQPAFDVVTKFASTKSYSKDRGVRLNKAFSYLAHDRTGSAYDRYALGTFAQRTKVPSNATIEYKIDCSSKLSKSAAALTTSSKETPPLQTTLVLAWSALDATMLPYDDALSYRQQFCSQNSIQTVKKFVLDTASADDFGAGKTELHSGRKKSKELYRGSYASFHMLSDGVTAVFRLGTESPNKQESYKAGFYKNIDNGFAAMEAAGAKKLIIDLQNNSGGIICWGRYVLQTLFPSTVDSPYIYNLRASPLAQALARATFTYDQDVTSPYEGLVDPTTGEEVSNDSWMNPGDKLHGREGYFSRKVTDRFCGAVDDIKGAADDALFEAEDILILTNGYCGSTCAVLALQLHERYGVRTVAVGGHHGQSMAFTSFPGGAVQANNTLWTQRIQKVFKSLPLYHRTSDLESLLPKSLPANGQLAFTFRQVMSASDETQVSEYKRIPSEFRMDYTSARFRMPSVLWEDVREEVWGVTKPSELTEDETEDGQSTVPEDMVEEGDEPTGEDQGEGEVLGGEEDEELERAAEEADREDLEWLQRFESQSK</sequence>
<keyword evidence="4" id="KW-1185">Reference proteome</keyword>
<dbReference type="EMBL" id="JAAAIL010000756">
    <property type="protein sequence ID" value="KAG0273377.1"/>
    <property type="molecule type" value="Genomic_DNA"/>
</dbReference>
<feature type="region of interest" description="Disordered" evidence="1">
    <location>
        <begin position="721"/>
        <end position="791"/>
    </location>
</feature>
<evidence type="ECO:0000313" key="3">
    <source>
        <dbReference type="EMBL" id="KAG0273377.1"/>
    </source>
</evidence>
<name>A0AAD4H5Q6_9FUNG</name>
<evidence type="ECO:0008006" key="5">
    <source>
        <dbReference type="Google" id="ProtNLM"/>
    </source>
</evidence>
<feature type="transmembrane region" description="Helical" evidence="2">
    <location>
        <begin position="12"/>
        <end position="34"/>
    </location>
</feature>
<reference evidence="3" key="1">
    <citation type="journal article" date="2020" name="Fungal Divers.">
        <title>Resolving the Mortierellaceae phylogeny through synthesis of multi-gene phylogenetics and phylogenomics.</title>
        <authorList>
            <person name="Vandepol N."/>
            <person name="Liber J."/>
            <person name="Desiro A."/>
            <person name="Na H."/>
            <person name="Kennedy M."/>
            <person name="Barry K."/>
            <person name="Grigoriev I.V."/>
            <person name="Miller A.N."/>
            <person name="O'Donnell K."/>
            <person name="Stajich J.E."/>
            <person name="Bonito G."/>
        </authorList>
    </citation>
    <scope>NUCLEOTIDE SEQUENCE</scope>
    <source>
        <strain evidence="3">NRRL 28262</strain>
    </source>
</reference>
<dbReference type="InterPro" id="IPR052766">
    <property type="entry name" value="S41A_metabolite_peptidase"/>
</dbReference>
<dbReference type="Proteomes" id="UP001194580">
    <property type="component" value="Unassembled WGS sequence"/>
</dbReference>
<comment type="caution">
    <text evidence="3">The sequence shown here is derived from an EMBL/GenBank/DDBJ whole genome shotgun (WGS) entry which is preliminary data.</text>
</comment>